<keyword evidence="2 6" id="KW-0143">Chaperone</keyword>
<proteinExistence type="inferred from homology"/>
<comment type="similarity">
    <text evidence="1 6">Belongs to the GroES chaperonin family.</text>
</comment>
<protein>
    <recommendedName>
        <fullName evidence="4">20 kDa chaperonin, chloroplastic</fullName>
    </recommendedName>
    <alternativeName>
        <fullName evidence="3">Chaperonin 10</fullName>
    </alternativeName>
    <alternativeName>
        <fullName evidence="5">Protein Cpn21</fullName>
    </alternativeName>
</protein>
<evidence type="ECO:0000256" key="3">
    <source>
        <dbReference type="ARBA" id="ARBA00031971"/>
    </source>
</evidence>
<dbReference type="AlphaFoldDB" id="A0A7S3PW38"/>
<dbReference type="PRINTS" id="PR00297">
    <property type="entry name" value="CHAPERONIN10"/>
</dbReference>
<dbReference type="SMART" id="SM00883">
    <property type="entry name" value="Cpn10"/>
    <property type="match status" value="2"/>
</dbReference>
<dbReference type="Pfam" id="PF00166">
    <property type="entry name" value="Cpn10"/>
    <property type="match status" value="2"/>
</dbReference>
<dbReference type="SUPFAM" id="SSF50129">
    <property type="entry name" value="GroES-like"/>
    <property type="match status" value="2"/>
</dbReference>
<evidence type="ECO:0000256" key="6">
    <source>
        <dbReference type="RuleBase" id="RU003479"/>
    </source>
</evidence>
<dbReference type="GO" id="GO:0046872">
    <property type="term" value="F:metal ion binding"/>
    <property type="evidence" value="ECO:0007669"/>
    <property type="project" value="TreeGrafter"/>
</dbReference>
<accession>A0A7S3PW38</accession>
<dbReference type="PANTHER" id="PTHR10772:SF63">
    <property type="entry name" value="20 KDA CHAPERONIN, CHLOROPLASTIC"/>
    <property type="match status" value="1"/>
</dbReference>
<dbReference type="PANTHER" id="PTHR10772">
    <property type="entry name" value="10 KDA HEAT SHOCK PROTEIN"/>
    <property type="match status" value="1"/>
</dbReference>
<dbReference type="InterPro" id="IPR020818">
    <property type="entry name" value="Chaperonin_GroES"/>
</dbReference>
<dbReference type="EMBL" id="HBIO01003311">
    <property type="protein sequence ID" value="CAE0457426.1"/>
    <property type="molecule type" value="Transcribed_RNA"/>
</dbReference>
<dbReference type="FunFam" id="2.30.33.40:FF:000001">
    <property type="entry name" value="10 kDa chaperonin"/>
    <property type="match status" value="2"/>
</dbReference>
<feature type="chain" id="PRO_5031260218" description="20 kDa chaperonin, chloroplastic" evidence="7">
    <location>
        <begin position="19"/>
        <end position="242"/>
    </location>
</feature>
<evidence type="ECO:0000256" key="7">
    <source>
        <dbReference type="SAM" id="SignalP"/>
    </source>
</evidence>
<dbReference type="GO" id="GO:0044183">
    <property type="term" value="F:protein folding chaperone"/>
    <property type="evidence" value="ECO:0007669"/>
    <property type="project" value="InterPro"/>
</dbReference>
<sequence>MKLQSVSALLALLGQAGAFTTSPRPSFSSSLRMANVLEGTEIGGDFEPINNMLLVKKVEIVDQTEGGIFLTGKGKIKKSEGDVTACGDGKINSETGYKSPMPVAVGESVCFGKFDGEEVKYNDVIHTLIRDADVLVKFPSSDAKTLENAAVVWDNVLVRVQEEKMEATGGLLIAATTKKATISSVGEVLKVGPGRLAFNGVLMEMDVEVGDYVKFRDYAAQDVEIEGEKYAVLKMSDLLAKF</sequence>
<evidence type="ECO:0000256" key="4">
    <source>
        <dbReference type="ARBA" id="ARBA00073031"/>
    </source>
</evidence>
<dbReference type="CDD" id="cd00320">
    <property type="entry name" value="cpn10"/>
    <property type="match status" value="2"/>
</dbReference>
<evidence type="ECO:0000313" key="8">
    <source>
        <dbReference type="EMBL" id="CAE0457426.1"/>
    </source>
</evidence>
<organism evidence="8">
    <name type="scientific">Chaetoceros debilis</name>
    <dbReference type="NCBI Taxonomy" id="122233"/>
    <lineage>
        <taxon>Eukaryota</taxon>
        <taxon>Sar</taxon>
        <taxon>Stramenopiles</taxon>
        <taxon>Ochrophyta</taxon>
        <taxon>Bacillariophyta</taxon>
        <taxon>Coscinodiscophyceae</taxon>
        <taxon>Chaetocerotophycidae</taxon>
        <taxon>Chaetocerotales</taxon>
        <taxon>Chaetocerotaceae</taxon>
        <taxon>Chaetoceros</taxon>
    </lineage>
</organism>
<dbReference type="GO" id="GO:0005739">
    <property type="term" value="C:mitochondrion"/>
    <property type="evidence" value="ECO:0007669"/>
    <property type="project" value="TreeGrafter"/>
</dbReference>
<name>A0A7S3PW38_9STRA</name>
<dbReference type="GO" id="GO:0051082">
    <property type="term" value="F:unfolded protein binding"/>
    <property type="evidence" value="ECO:0007669"/>
    <property type="project" value="TreeGrafter"/>
</dbReference>
<evidence type="ECO:0000256" key="5">
    <source>
        <dbReference type="ARBA" id="ARBA00079398"/>
    </source>
</evidence>
<keyword evidence="7" id="KW-0732">Signal</keyword>
<feature type="signal peptide" evidence="7">
    <location>
        <begin position="1"/>
        <end position="18"/>
    </location>
</feature>
<dbReference type="Gene3D" id="2.30.33.40">
    <property type="entry name" value="GroES chaperonin"/>
    <property type="match status" value="2"/>
</dbReference>
<evidence type="ECO:0000256" key="2">
    <source>
        <dbReference type="ARBA" id="ARBA00023186"/>
    </source>
</evidence>
<dbReference type="InterPro" id="IPR011032">
    <property type="entry name" value="GroES-like_sf"/>
</dbReference>
<reference evidence="8" key="1">
    <citation type="submission" date="2021-01" db="EMBL/GenBank/DDBJ databases">
        <authorList>
            <person name="Corre E."/>
            <person name="Pelletier E."/>
            <person name="Niang G."/>
            <person name="Scheremetjew M."/>
            <person name="Finn R."/>
            <person name="Kale V."/>
            <person name="Holt S."/>
            <person name="Cochrane G."/>
            <person name="Meng A."/>
            <person name="Brown T."/>
            <person name="Cohen L."/>
        </authorList>
    </citation>
    <scope>NUCLEOTIDE SEQUENCE</scope>
    <source>
        <strain evidence="8">MM31A-1</strain>
    </source>
</reference>
<gene>
    <name evidence="8" type="ORF">CDEB00056_LOCUS2267</name>
</gene>
<dbReference type="GO" id="GO:0005524">
    <property type="term" value="F:ATP binding"/>
    <property type="evidence" value="ECO:0007669"/>
    <property type="project" value="InterPro"/>
</dbReference>
<dbReference type="GO" id="GO:0051087">
    <property type="term" value="F:protein-folding chaperone binding"/>
    <property type="evidence" value="ECO:0007669"/>
    <property type="project" value="TreeGrafter"/>
</dbReference>
<dbReference type="InterPro" id="IPR037124">
    <property type="entry name" value="Chaperonin_GroES_sf"/>
</dbReference>
<evidence type="ECO:0000256" key="1">
    <source>
        <dbReference type="ARBA" id="ARBA00006975"/>
    </source>
</evidence>